<accession>A0A6A6ZEA3</accession>
<sequence>MDPIEAAIEEIKSLPHDQSFTFSEIARKHGVVRSTLIRRYKAITEPRTVKAVKQHALTPDQEIELVAWINRQNEKRLPPLRRLVQNWASEIAGKPIGESWVGGFLDRHQDELIAKWTKGMDRDRHQADSWHKYKRYFDFWHAKMEQYSIEPRHMYNMDEKGLMLGITNRSQRVFTRRMWEKGELRSVLRDGSREWGDYPCHYL</sequence>
<dbReference type="EMBL" id="MU006247">
    <property type="protein sequence ID" value="KAF2819059.1"/>
    <property type="molecule type" value="Genomic_DNA"/>
</dbReference>
<dbReference type="Pfam" id="PF03221">
    <property type="entry name" value="HTH_Tnp_Tc5"/>
    <property type="match status" value="1"/>
</dbReference>
<dbReference type="AlphaFoldDB" id="A0A6A6ZEA3"/>
<reference evidence="3" key="1">
    <citation type="journal article" date="2020" name="Stud. Mycol.">
        <title>101 Dothideomycetes genomes: a test case for predicting lifestyles and emergence of pathogens.</title>
        <authorList>
            <person name="Haridas S."/>
            <person name="Albert R."/>
            <person name="Binder M."/>
            <person name="Bloem J."/>
            <person name="Labutti K."/>
            <person name="Salamov A."/>
            <person name="Andreopoulos B."/>
            <person name="Baker S."/>
            <person name="Barry K."/>
            <person name="Bills G."/>
            <person name="Bluhm B."/>
            <person name="Cannon C."/>
            <person name="Castanera R."/>
            <person name="Culley D."/>
            <person name="Daum C."/>
            <person name="Ezra D."/>
            <person name="Gonzalez J."/>
            <person name="Henrissat B."/>
            <person name="Kuo A."/>
            <person name="Liang C."/>
            <person name="Lipzen A."/>
            <person name="Lutzoni F."/>
            <person name="Magnuson J."/>
            <person name="Mondo S."/>
            <person name="Nolan M."/>
            <person name="Ohm R."/>
            <person name="Pangilinan J."/>
            <person name="Park H.-J."/>
            <person name="Ramirez L."/>
            <person name="Alfaro M."/>
            <person name="Sun H."/>
            <person name="Tritt A."/>
            <person name="Yoshinaga Y."/>
            <person name="Zwiers L.-H."/>
            <person name="Turgeon B."/>
            <person name="Goodwin S."/>
            <person name="Spatafora J."/>
            <person name="Crous P."/>
            <person name="Grigoriev I."/>
        </authorList>
    </citation>
    <scope>NUCLEOTIDE SEQUENCE</scope>
    <source>
        <strain evidence="3">CBS 113818</strain>
    </source>
</reference>
<evidence type="ECO:0000313" key="4">
    <source>
        <dbReference type="Proteomes" id="UP000799424"/>
    </source>
</evidence>
<feature type="domain" description="HTH CENPB-type" evidence="2">
    <location>
        <begin position="49"/>
        <end position="114"/>
    </location>
</feature>
<keyword evidence="4" id="KW-1185">Reference proteome</keyword>
<evidence type="ECO:0000256" key="1">
    <source>
        <dbReference type="ARBA" id="ARBA00023125"/>
    </source>
</evidence>
<gene>
    <name evidence="3" type="ORF">CC86DRAFT_150374</name>
</gene>
<organism evidence="3 4">
    <name type="scientific">Ophiobolus disseminans</name>
    <dbReference type="NCBI Taxonomy" id="1469910"/>
    <lineage>
        <taxon>Eukaryota</taxon>
        <taxon>Fungi</taxon>
        <taxon>Dikarya</taxon>
        <taxon>Ascomycota</taxon>
        <taxon>Pezizomycotina</taxon>
        <taxon>Dothideomycetes</taxon>
        <taxon>Pleosporomycetidae</taxon>
        <taxon>Pleosporales</taxon>
        <taxon>Pleosporineae</taxon>
        <taxon>Phaeosphaeriaceae</taxon>
        <taxon>Ophiobolus</taxon>
    </lineage>
</organism>
<dbReference type="GO" id="GO:0003677">
    <property type="term" value="F:DNA binding"/>
    <property type="evidence" value="ECO:0007669"/>
    <property type="project" value="UniProtKB-KW"/>
</dbReference>
<evidence type="ECO:0000313" key="3">
    <source>
        <dbReference type="EMBL" id="KAF2819059.1"/>
    </source>
</evidence>
<evidence type="ECO:0000259" key="2">
    <source>
        <dbReference type="PROSITE" id="PS51253"/>
    </source>
</evidence>
<dbReference type="OrthoDB" id="3942738at2759"/>
<name>A0A6A6ZEA3_9PLEO</name>
<dbReference type="InterPro" id="IPR006600">
    <property type="entry name" value="HTH_CenpB_DNA-bd_dom"/>
</dbReference>
<proteinExistence type="predicted"/>
<keyword evidence="1" id="KW-0238">DNA-binding</keyword>
<dbReference type="PROSITE" id="PS51253">
    <property type="entry name" value="HTH_CENPB"/>
    <property type="match status" value="1"/>
</dbReference>
<protein>
    <recommendedName>
        <fullName evidence="2">HTH CENPB-type domain-containing protein</fullName>
    </recommendedName>
</protein>
<dbReference type="Proteomes" id="UP000799424">
    <property type="component" value="Unassembled WGS sequence"/>
</dbReference>